<dbReference type="STRING" id="6210.W6UEV0"/>
<comment type="caution">
    <text evidence="5">The sequence shown here is derived from an EMBL/GenBank/DDBJ whole genome shotgun (WGS) entry which is preliminary data.</text>
</comment>
<organism evidence="5 6">
    <name type="scientific">Echinococcus granulosus</name>
    <name type="common">Hydatid tapeworm</name>
    <dbReference type="NCBI Taxonomy" id="6210"/>
    <lineage>
        <taxon>Eukaryota</taxon>
        <taxon>Metazoa</taxon>
        <taxon>Spiralia</taxon>
        <taxon>Lophotrochozoa</taxon>
        <taxon>Platyhelminthes</taxon>
        <taxon>Cestoda</taxon>
        <taxon>Eucestoda</taxon>
        <taxon>Cyclophyllidea</taxon>
        <taxon>Taeniidae</taxon>
        <taxon>Echinococcus</taxon>
        <taxon>Echinococcus granulosus group</taxon>
    </lineage>
</organism>
<keyword evidence="1" id="KW-0433">Leucine-rich repeat</keyword>
<feature type="region of interest" description="Disordered" evidence="3">
    <location>
        <begin position="850"/>
        <end position="878"/>
    </location>
</feature>
<dbReference type="GeneID" id="36344213"/>
<dbReference type="AlphaFoldDB" id="W6UEV0"/>
<evidence type="ECO:0000313" key="5">
    <source>
        <dbReference type="EMBL" id="EUB56637.1"/>
    </source>
</evidence>
<dbReference type="Pfam" id="PF00560">
    <property type="entry name" value="LRR_1"/>
    <property type="match status" value="1"/>
</dbReference>
<name>W6UEV0_ECHGR</name>
<dbReference type="PROSITE" id="PS51450">
    <property type="entry name" value="LRR"/>
    <property type="match status" value="4"/>
</dbReference>
<dbReference type="SMART" id="SM00369">
    <property type="entry name" value="LRR_TYP"/>
    <property type="match status" value="14"/>
</dbReference>
<dbReference type="EMBL" id="APAU02000108">
    <property type="protein sequence ID" value="EUB56637.1"/>
    <property type="molecule type" value="Genomic_DNA"/>
</dbReference>
<dbReference type="Pfam" id="PF12799">
    <property type="entry name" value="LRR_4"/>
    <property type="match status" value="1"/>
</dbReference>
<dbReference type="Pfam" id="PF23598">
    <property type="entry name" value="LRR_14"/>
    <property type="match status" value="1"/>
</dbReference>
<evidence type="ECO:0000256" key="1">
    <source>
        <dbReference type="ARBA" id="ARBA00022614"/>
    </source>
</evidence>
<dbReference type="GO" id="GO:0007165">
    <property type="term" value="P:signal transduction"/>
    <property type="evidence" value="ECO:0007669"/>
    <property type="project" value="InterPro"/>
</dbReference>
<evidence type="ECO:0000259" key="4">
    <source>
        <dbReference type="PROSITE" id="PS50017"/>
    </source>
</evidence>
<evidence type="ECO:0000256" key="3">
    <source>
        <dbReference type="SAM" id="MobiDB-lite"/>
    </source>
</evidence>
<protein>
    <submittedName>
        <fullName evidence="5">Leucine-rich repeat and death domain-containing protein</fullName>
    </submittedName>
</protein>
<accession>W6UEV0</accession>
<dbReference type="SMART" id="SM00364">
    <property type="entry name" value="LRR_BAC"/>
    <property type="match status" value="7"/>
</dbReference>
<dbReference type="InterPro" id="IPR025875">
    <property type="entry name" value="Leu-rich_rpt_4"/>
</dbReference>
<dbReference type="InterPro" id="IPR055414">
    <property type="entry name" value="LRR_R13L4/SHOC2-like"/>
</dbReference>
<dbReference type="GO" id="GO:0005737">
    <property type="term" value="C:cytoplasm"/>
    <property type="evidence" value="ECO:0007669"/>
    <property type="project" value="TreeGrafter"/>
</dbReference>
<dbReference type="Gene3D" id="3.80.10.10">
    <property type="entry name" value="Ribonuclease Inhibitor"/>
    <property type="match status" value="4"/>
</dbReference>
<gene>
    <name evidence="5" type="ORF">EGR_08498</name>
</gene>
<keyword evidence="2" id="KW-0677">Repeat</keyword>
<dbReference type="SMART" id="SM00365">
    <property type="entry name" value="LRR_SD22"/>
    <property type="match status" value="10"/>
</dbReference>
<dbReference type="OMA" id="YEFQGAI"/>
<sequence>MVIAIKAVYVFVKPIANLSKGQCTWSHRSALFEMDALAKVNRINLVSSLSPNVFRFTQNGRRCLFIRKLSDEFIIEDLQDNDEINVIVITNCHIDTPKLSMKTLESLEILFITECRMEFLPLVENLSNLTYLDLSFNSLSYFPSDIGSLRKLKVLKLSGNRITNIPSEIVYLEFLQVLDLSHNMISHLPRKLFSLRSLIHFDCSSNTLFRLPDNISELLYLEALFLSGNVLTTLPTNFSLLKRLQRLNLSGNRFEYIPFCIFQCFSLKELLFSYNQASGFIPDNLCRLGDLEILSLAFNKFTKLPGKLSSLSKLEFFDIKGNNIGRIPEEIFSKCKNLRHVNCGSCELIEVPPSLGLCTNLRVLDLSGNMLKKLPSEGKALKNLISLFLKNNKISVLPQWVCDLEHVITINVCKNLLQDFPNGFSSVAERLRMINISYNEFEVAPSCLFSTNSKLTYFLMDHNPVLQIPPEICNLKLLTHLSISHCPYIFELPDELGGLLKLRTLRLCANSLLKLPRTMHRLENLNYLDLSDNKFSCFPIVVCYIPHLKVLLYNNCCHACTYLEPDPPGWFDRTDLIDPDASMEKLGKDYIDEVESFAAEDERPPTLEEALEFEKEAAKIPRIKHDEISNLVFKRKPHKIPRHIYCLKFLVHLSLQNNGLYFLPNVFNRFKYLKRIYLNDNNLRKIPSSIAACKTLTDIDLRNNKLSEIHGELHRLPNLKNLELDGNNFPLCLREVIKHSDLKGLCAYLDALNQNRDFILRRMCERFIGLVSQDDWAQILQRLGVSEDTLEHIEDELPGGYNFRRRVTRALEYWSRMDLSTRATNFEIQSPGALNTEALTTSAAAIVNTTATTNTTPSFEDEENLSEERSQAPAPEPSTMLVGTEAEISILQPITLTFTPLVSGPKATPARLIHVLKLLDKKELVNAMTEIVEKLHVHQI</sequence>
<keyword evidence="6" id="KW-1185">Reference proteome</keyword>
<dbReference type="InterPro" id="IPR001611">
    <property type="entry name" value="Leu-rich_rpt"/>
</dbReference>
<evidence type="ECO:0000313" key="6">
    <source>
        <dbReference type="Proteomes" id="UP000019149"/>
    </source>
</evidence>
<dbReference type="InterPro" id="IPR003591">
    <property type="entry name" value="Leu-rich_rpt_typical-subtyp"/>
</dbReference>
<dbReference type="SUPFAM" id="SSF52058">
    <property type="entry name" value="L domain-like"/>
    <property type="match status" value="2"/>
</dbReference>
<dbReference type="PANTHER" id="PTHR48051">
    <property type="match status" value="1"/>
</dbReference>
<proteinExistence type="predicted"/>
<dbReference type="Pfam" id="PF13855">
    <property type="entry name" value="LRR_8"/>
    <property type="match status" value="1"/>
</dbReference>
<reference evidence="5 6" key="1">
    <citation type="journal article" date="2013" name="Nat. Genet.">
        <title>The genome of the hydatid tapeworm Echinococcus granulosus.</title>
        <authorList>
            <person name="Zheng H."/>
            <person name="Zhang W."/>
            <person name="Zhang L."/>
            <person name="Zhang Z."/>
            <person name="Li J."/>
            <person name="Lu G."/>
            <person name="Zhu Y."/>
            <person name="Wang Y."/>
            <person name="Huang Y."/>
            <person name="Liu J."/>
            <person name="Kang H."/>
            <person name="Chen J."/>
            <person name="Wang L."/>
            <person name="Chen A."/>
            <person name="Yu S."/>
            <person name="Gao Z."/>
            <person name="Jin L."/>
            <person name="Gu W."/>
            <person name="Wang Z."/>
            <person name="Zhao L."/>
            <person name="Shi B."/>
            <person name="Wen H."/>
            <person name="Lin R."/>
            <person name="Jones M.K."/>
            <person name="Brejova B."/>
            <person name="Vinar T."/>
            <person name="Zhao G."/>
            <person name="McManus D.P."/>
            <person name="Chen Z."/>
            <person name="Zhou Y."/>
            <person name="Wang S."/>
        </authorList>
    </citation>
    <scope>NUCLEOTIDE SEQUENCE [LARGE SCALE GENOMIC DNA]</scope>
</reference>
<dbReference type="RefSeq" id="XP_024347833.1">
    <property type="nucleotide sequence ID" value="XM_024497747.1"/>
</dbReference>
<dbReference type="PROSITE" id="PS50017">
    <property type="entry name" value="DEATH_DOMAIN"/>
    <property type="match status" value="1"/>
</dbReference>
<dbReference type="SUPFAM" id="SSF52047">
    <property type="entry name" value="RNI-like"/>
    <property type="match status" value="1"/>
</dbReference>
<evidence type="ECO:0000256" key="2">
    <source>
        <dbReference type="ARBA" id="ARBA00022737"/>
    </source>
</evidence>
<dbReference type="Proteomes" id="UP000019149">
    <property type="component" value="Unassembled WGS sequence"/>
</dbReference>
<feature type="domain" description="Death" evidence="4">
    <location>
        <begin position="775"/>
        <end position="824"/>
    </location>
</feature>
<dbReference type="OrthoDB" id="1055148at2759"/>
<dbReference type="InterPro" id="IPR032675">
    <property type="entry name" value="LRR_dom_sf"/>
</dbReference>
<dbReference type="InterPro" id="IPR050216">
    <property type="entry name" value="LRR_domain-containing"/>
</dbReference>
<dbReference type="InterPro" id="IPR000488">
    <property type="entry name" value="Death_dom"/>
</dbReference>
<dbReference type="PANTHER" id="PTHR48051:SF1">
    <property type="entry name" value="RAS SUPPRESSOR PROTEIN 1"/>
    <property type="match status" value="1"/>
</dbReference>
<dbReference type="KEGG" id="egl:EGR_08498"/>
<dbReference type="CTD" id="36344213"/>